<accession>A0A076FBW7</accession>
<proteinExistence type="inferred from homology"/>
<dbReference type="HOGENOM" id="CLU_053879_5_3_7"/>
<keyword evidence="5 8" id="KW-0456">Lyase</keyword>
<evidence type="ECO:0000313" key="10">
    <source>
        <dbReference type="Proteomes" id="UP000028486"/>
    </source>
</evidence>
<dbReference type="eggNOG" id="COG0288">
    <property type="taxonomic scope" value="Bacteria"/>
</dbReference>
<dbReference type="CDD" id="cd00884">
    <property type="entry name" value="beta_CA_cladeB"/>
    <property type="match status" value="1"/>
</dbReference>
<dbReference type="GO" id="GO:0008270">
    <property type="term" value="F:zinc ion binding"/>
    <property type="evidence" value="ECO:0007669"/>
    <property type="project" value="UniProtKB-UniRule"/>
</dbReference>
<keyword evidence="3 7" id="KW-0479">Metal-binding</keyword>
<dbReference type="RefSeq" id="WP_038455305.1">
    <property type="nucleotide sequence ID" value="NZ_CP009043.1"/>
</dbReference>
<dbReference type="AlphaFoldDB" id="A0A076FBW7"/>
<dbReference type="KEGG" id="caj:CIG1485E_1620"/>
<comment type="cofactor">
    <cofactor evidence="7">
        <name>Zn(2+)</name>
        <dbReference type="ChEBI" id="CHEBI:29105"/>
    </cofactor>
    <text evidence="7">Binds 1 zinc ion per subunit.</text>
</comment>
<evidence type="ECO:0000256" key="8">
    <source>
        <dbReference type="RuleBase" id="RU003956"/>
    </source>
</evidence>
<dbReference type="PANTHER" id="PTHR11002">
    <property type="entry name" value="CARBONIC ANHYDRASE"/>
    <property type="match status" value="1"/>
</dbReference>
<dbReference type="InterPro" id="IPR001765">
    <property type="entry name" value="Carbonic_anhydrase"/>
</dbReference>
<dbReference type="SUPFAM" id="SSF53056">
    <property type="entry name" value="beta-carbonic anhydrase, cab"/>
    <property type="match status" value="1"/>
</dbReference>
<dbReference type="GO" id="GO:0004089">
    <property type="term" value="F:carbonate dehydratase activity"/>
    <property type="evidence" value="ECO:0007669"/>
    <property type="project" value="UniProtKB-UniRule"/>
</dbReference>
<dbReference type="InterPro" id="IPR036874">
    <property type="entry name" value="Carbonic_anhydrase_sf"/>
</dbReference>
<gene>
    <name evidence="9" type="primary">canB</name>
    <name evidence="9" type="ORF">CIG1485E_1620</name>
</gene>
<dbReference type="SMART" id="SM00947">
    <property type="entry name" value="Pro_CA"/>
    <property type="match status" value="1"/>
</dbReference>
<feature type="binding site" evidence="7">
    <location>
        <position position="41"/>
    </location>
    <ligand>
        <name>Zn(2+)</name>
        <dbReference type="ChEBI" id="CHEBI:29105"/>
    </ligand>
</feature>
<evidence type="ECO:0000256" key="7">
    <source>
        <dbReference type="PIRSR" id="PIRSR601765-1"/>
    </source>
</evidence>
<dbReference type="Proteomes" id="UP000028486">
    <property type="component" value="Chromosome"/>
</dbReference>
<evidence type="ECO:0000256" key="3">
    <source>
        <dbReference type="ARBA" id="ARBA00022723"/>
    </source>
</evidence>
<dbReference type="EMBL" id="CP009043">
    <property type="protein sequence ID" value="AII15436.1"/>
    <property type="molecule type" value="Genomic_DNA"/>
</dbReference>
<dbReference type="InterPro" id="IPR015892">
    <property type="entry name" value="Carbonic_anhydrase_CS"/>
</dbReference>
<feature type="binding site" evidence="7">
    <location>
        <position position="39"/>
    </location>
    <ligand>
        <name>Zn(2+)</name>
        <dbReference type="ChEBI" id="CHEBI:29105"/>
    </ligand>
</feature>
<dbReference type="InterPro" id="IPR045066">
    <property type="entry name" value="Beta_CA_cladeB"/>
</dbReference>
<dbReference type="EC" id="4.2.1.1" evidence="2 8"/>
<keyword evidence="10" id="KW-1185">Reference proteome</keyword>
<dbReference type="Gene3D" id="3.40.1050.10">
    <property type="entry name" value="Carbonic anhydrase"/>
    <property type="match status" value="1"/>
</dbReference>
<dbReference type="Pfam" id="PF00484">
    <property type="entry name" value="Pro_CA"/>
    <property type="match status" value="1"/>
</dbReference>
<evidence type="ECO:0000256" key="2">
    <source>
        <dbReference type="ARBA" id="ARBA00012925"/>
    </source>
</evidence>
<evidence type="ECO:0000256" key="6">
    <source>
        <dbReference type="ARBA" id="ARBA00048348"/>
    </source>
</evidence>
<sequence>MHDVINGAVKFMEEDFLEHKQLFESLGDKQTPHTLFIGCADSRVVPNLITNTLPGELFVVRNIGNIVPHYRVSEEFLATTSAIEYAINVLQIKNIIVCGHSNCGGCQALYDSEEKLNKVPTVKRWLALISDIKDEVSKYKNLTPAKRAWITERLNIINSTENLHTFPYVNEKIQSGELKIYGWHYIIETGEVYNYDEKTTSFQLLEKSIDYDKIYNQIFADF</sequence>
<dbReference type="GO" id="GO:0015976">
    <property type="term" value="P:carbon utilization"/>
    <property type="evidence" value="ECO:0007669"/>
    <property type="project" value="InterPro"/>
</dbReference>
<feature type="binding site" evidence="7">
    <location>
        <position position="103"/>
    </location>
    <ligand>
        <name>Zn(2+)</name>
        <dbReference type="ChEBI" id="CHEBI:29105"/>
    </ligand>
</feature>
<name>A0A076FBW7_9BACT</name>
<dbReference type="STRING" id="1244531.CIG2463D_1817"/>
<reference evidence="10" key="1">
    <citation type="journal article" date="2014" name="Genome Announc.">
        <title>Complete Genome Sequence of Campylobacter iguaniorum Strain 1485ET, Isolated from a Bearded Dragon (Pogona vitticeps).</title>
        <authorList>
            <person name="Gilbert M.J."/>
            <person name="Miller W.G."/>
            <person name="Yee E."/>
            <person name="Kik M."/>
            <person name="Wagenaar J.A."/>
            <person name="Duim B."/>
        </authorList>
    </citation>
    <scope>NUCLEOTIDE SEQUENCE [LARGE SCALE GENOMIC DNA]</scope>
    <source>
        <strain evidence="10">1485E</strain>
    </source>
</reference>
<comment type="similarity">
    <text evidence="1 8">Belongs to the beta-class carbonic anhydrase family.</text>
</comment>
<evidence type="ECO:0000256" key="4">
    <source>
        <dbReference type="ARBA" id="ARBA00022833"/>
    </source>
</evidence>
<dbReference type="PATRIC" id="fig|1244531.5.peg.1820"/>
<organism evidence="9 10">
    <name type="scientific">Campylobacter iguaniorum</name>
    <dbReference type="NCBI Taxonomy" id="1244531"/>
    <lineage>
        <taxon>Bacteria</taxon>
        <taxon>Pseudomonadati</taxon>
        <taxon>Campylobacterota</taxon>
        <taxon>Epsilonproteobacteria</taxon>
        <taxon>Campylobacterales</taxon>
        <taxon>Campylobacteraceae</taxon>
        <taxon>Campylobacter</taxon>
    </lineage>
</organism>
<evidence type="ECO:0000256" key="1">
    <source>
        <dbReference type="ARBA" id="ARBA00006217"/>
    </source>
</evidence>
<dbReference type="PROSITE" id="PS00705">
    <property type="entry name" value="PROK_CO2_ANHYDRASE_2"/>
    <property type="match status" value="1"/>
</dbReference>
<keyword evidence="4 7" id="KW-0862">Zinc</keyword>
<evidence type="ECO:0000256" key="5">
    <source>
        <dbReference type="ARBA" id="ARBA00023239"/>
    </source>
</evidence>
<dbReference type="PROSITE" id="PS00704">
    <property type="entry name" value="PROK_CO2_ANHYDRASE_1"/>
    <property type="match status" value="1"/>
</dbReference>
<feature type="binding site" evidence="7">
    <location>
        <position position="100"/>
    </location>
    <ligand>
        <name>Zn(2+)</name>
        <dbReference type="ChEBI" id="CHEBI:29105"/>
    </ligand>
</feature>
<evidence type="ECO:0000313" key="9">
    <source>
        <dbReference type="EMBL" id="AII15436.1"/>
    </source>
</evidence>
<protein>
    <recommendedName>
        <fullName evidence="2 8">Carbonic anhydrase</fullName>
        <ecNumber evidence="2 8">4.2.1.1</ecNumber>
    </recommendedName>
    <alternativeName>
        <fullName evidence="8">Carbonate dehydratase</fullName>
    </alternativeName>
</protein>
<dbReference type="PANTHER" id="PTHR11002:SF76">
    <property type="entry name" value="CARBONIC ANHYDRASE"/>
    <property type="match status" value="1"/>
</dbReference>
<dbReference type="OrthoDB" id="9797527at2"/>
<comment type="catalytic activity">
    <reaction evidence="6 8">
        <text>hydrogencarbonate + H(+) = CO2 + H2O</text>
        <dbReference type="Rhea" id="RHEA:10748"/>
        <dbReference type="ChEBI" id="CHEBI:15377"/>
        <dbReference type="ChEBI" id="CHEBI:15378"/>
        <dbReference type="ChEBI" id="CHEBI:16526"/>
        <dbReference type="ChEBI" id="CHEBI:17544"/>
        <dbReference type="EC" id="4.2.1.1"/>
    </reaction>
</comment>
<comment type="function">
    <text evidence="8">Reversible hydration of carbon dioxide.</text>
</comment>